<reference evidence="2 3" key="1">
    <citation type="submission" date="2016-06" db="EMBL/GenBank/DDBJ databases">
        <title>Insight into the functional genes involving in sulfur oxidation in Pearl River water.</title>
        <authorList>
            <person name="Luo J."/>
            <person name="Tan X."/>
            <person name="Lin W."/>
        </authorList>
    </citation>
    <scope>NUCLEOTIDE SEQUENCE [LARGE SCALE GENOMIC DNA]</scope>
    <source>
        <strain evidence="2 3">LS2</strain>
    </source>
</reference>
<dbReference type="AlphaFoldDB" id="A0A191ZGD6"/>
<dbReference type="KEGG" id="haz:A9404_05730"/>
<feature type="chain" id="PRO_5008250385" description="ESPR domain-containing protein" evidence="1">
    <location>
        <begin position="32"/>
        <end position="217"/>
    </location>
</feature>
<organism evidence="2 3">
    <name type="scientific">Halothiobacillus diazotrophicus</name>
    <dbReference type="NCBI Taxonomy" id="1860122"/>
    <lineage>
        <taxon>Bacteria</taxon>
        <taxon>Pseudomonadati</taxon>
        <taxon>Pseudomonadota</taxon>
        <taxon>Gammaproteobacteria</taxon>
        <taxon>Chromatiales</taxon>
        <taxon>Halothiobacillaceae</taxon>
        <taxon>Halothiobacillus</taxon>
    </lineage>
</organism>
<sequence>MSPHLSRQIRPRRLILSLGLVLGLLGTTAQADEYDWMLQVLDSSRINGQVGSGASGNMAVNTAAGDGNIQANQRQIGVGGGVVAGPVTPLGVHKPSNVSGGAALDAQTEIGGQAFSHSAGVLGINQVSGAGNAQVNTMSMGGGGSSSSGIRAMGAGIPKPLPNLSGQDTGRRAGHIPDRYRAVIGEGALSGFSGVLQINQVSGIGNMTANHFSISMP</sequence>
<protein>
    <recommendedName>
        <fullName evidence="4">ESPR domain-containing protein</fullName>
    </recommendedName>
</protein>
<evidence type="ECO:0008006" key="4">
    <source>
        <dbReference type="Google" id="ProtNLM"/>
    </source>
</evidence>
<gene>
    <name evidence="2" type="ORF">A9404_05730</name>
</gene>
<proteinExistence type="predicted"/>
<keyword evidence="3" id="KW-1185">Reference proteome</keyword>
<dbReference type="Proteomes" id="UP000078596">
    <property type="component" value="Chromosome"/>
</dbReference>
<keyword evidence="1" id="KW-0732">Signal</keyword>
<accession>A0A191ZGD6</accession>
<dbReference type="EMBL" id="CP016027">
    <property type="protein sequence ID" value="ANJ66944.1"/>
    <property type="molecule type" value="Genomic_DNA"/>
</dbReference>
<dbReference type="RefSeq" id="WP_066099306.1">
    <property type="nucleotide sequence ID" value="NZ_CP016027.1"/>
</dbReference>
<dbReference type="STRING" id="1860122.A9404_05730"/>
<dbReference type="OrthoDB" id="7008646at2"/>
<name>A0A191ZGD6_9GAMM</name>
<evidence type="ECO:0000313" key="2">
    <source>
        <dbReference type="EMBL" id="ANJ66944.1"/>
    </source>
</evidence>
<evidence type="ECO:0000313" key="3">
    <source>
        <dbReference type="Proteomes" id="UP000078596"/>
    </source>
</evidence>
<evidence type="ECO:0000256" key="1">
    <source>
        <dbReference type="SAM" id="SignalP"/>
    </source>
</evidence>
<feature type="signal peptide" evidence="1">
    <location>
        <begin position="1"/>
        <end position="31"/>
    </location>
</feature>